<evidence type="ECO:0000256" key="2">
    <source>
        <dbReference type="ARBA" id="ARBA00007806"/>
    </source>
</evidence>
<feature type="region of interest" description="Disordered" evidence="7">
    <location>
        <begin position="501"/>
        <end position="582"/>
    </location>
</feature>
<dbReference type="InterPro" id="IPR017853">
    <property type="entry name" value="GH"/>
</dbReference>
<evidence type="ECO:0000259" key="10">
    <source>
        <dbReference type="PROSITE" id="PS51448"/>
    </source>
</evidence>
<evidence type="ECO:0000256" key="5">
    <source>
        <dbReference type="ARBA" id="ARBA00023180"/>
    </source>
</evidence>
<sequence length="1281" mass="141370">MVRLQVILLSACIGLSSALGNAVESSSAAAIAASSRCAKDPIKRVDCYPLQANFPEPTEELCLAQGCCWRSLDNEGIPCAFANEEPPREEQCEFVAKPSRLACRNPRFASAELVKDADTCESAGCCYDDEECYQPLSDGYELLTLDETSNGWHGILALRHGSRGPFGNDVPILELNVVRETSSRVRIRIIDPAFSRYEVPDLPVRRQKRDEDDSDKDSDYKVHFTPWPFGVAVSRRGSGEVLFNSTPPVEKEAQGKSFSGLVFENQFLEISTQLSVSEDDDEPILYGLGERLGPMRVHADKRGDLYPMFSRAPNTSAPAHFRRGGDNSYGVHPFVLQLKEGEYGNAHGIFMLSSNAMEVLARRSALTYRLTGGVIDIFIFSGSSPEDVIEQYTDVVGRPAMPPYWALGYHVGLRGEFVSVDKAMKVVNQLRMAGIPMEAYWQDLDYMADNGRALSLNESKISPQVLRAFIDELHFHSQYFICAQVPAITLQNTSSHIEDQGGNVAKYNTPMRKKPSPFTLAAHDSSGEDRDASHGEHGGVKRNGDMYESDSDSADRKQGKHSSSRCDEKSKRANEGDEQSWDPVVRGEELDVFVKGVNGERYAQKAFRSGWAVFVDFFHPQAARYWQEQLANFHKYVMPYDGLWLNMNEPSSSCDCALAAEDDICARICSKRPIIRDSHRDGEVFGFEKVDVPGDGGFIRTNDVNFPFDPYRQPFVPGQNEPSIGGHGNLNSATLPMAALHYSSLHYNLHSLYGHAQSVATRSALNSIVKKRTLLLSRSTFSGTGHYAGHWLDNDVASWEQLRLSISGTLQMNLLGVPLTGPNVCGSGGQSLTELCVRWHQAASFLPLLRNHADIDGKLIPEDFDADALNILRSTLLRRYRYLPYMYTLFYEASRSGKPVVRPLAFEFPNDKIAQKIEHQYLLGPALMISPVVHEGAISAEVYFPNVHWFDAHNGKLALGTATENNRRVSLLTPLSKLQVHLREGYVVPTQQPVTTTTLSRRGGFTLLAALSASKNSSAFGELYVDDGDSLSAIEDQRYSLMHYDVRQNSSGVVVFKCSFIFHGYDGPEMHADLNEIRLYGIHGEGFVANSSVDATLTLSSSASSSGQTAIKAEYFAQSEMLVLSRFNAAIGQEFYVKAIAKAAETKNGENEANSKAIGTNSSGKSEGEEGETEQKKPTKGSKKSKFSITSIVGIVVGCALLAAIVLVFLFRRRRRAIGTNSSGKSEGEEGETEQKKPTKGSKKSKFSITSIVGIVVGCALLAAIVLVFLFRRRRRGYETV</sequence>
<dbReference type="CDD" id="cd00111">
    <property type="entry name" value="Trefoil"/>
    <property type="match status" value="1"/>
</dbReference>
<dbReference type="Pfam" id="PF00088">
    <property type="entry name" value="Trefoil"/>
    <property type="match status" value="1"/>
</dbReference>
<dbReference type="Pfam" id="PF01055">
    <property type="entry name" value="Glyco_hydro_31_2nd"/>
    <property type="match status" value="2"/>
</dbReference>
<dbReference type="Gene3D" id="2.60.40.1760">
    <property type="entry name" value="glycosyl hydrolase (family 31)"/>
    <property type="match status" value="1"/>
</dbReference>
<feature type="transmembrane region" description="Helical" evidence="8">
    <location>
        <begin position="1187"/>
        <end position="1211"/>
    </location>
</feature>
<feature type="region of interest" description="Disordered" evidence="7">
    <location>
        <begin position="1220"/>
        <end position="1242"/>
    </location>
</feature>
<dbReference type="GO" id="GO:0004553">
    <property type="term" value="F:hydrolase activity, hydrolyzing O-glycosyl compounds"/>
    <property type="evidence" value="ECO:0007669"/>
    <property type="project" value="InterPro"/>
</dbReference>
<keyword evidence="9" id="KW-0732">Signal</keyword>
<dbReference type="GO" id="GO:0005975">
    <property type="term" value="P:carbohydrate metabolic process"/>
    <property type="evidence" value="ECO:0007669"/>
    <property type="project" value="InterPro"/>
</dbReference>
<dbReference type="InterPro" id="IPR013780">
    <property type="entry name" value="Glyco_hydro_b"/>
</dbReference>
<comment type="caution">
    <text evidence="11">The sequence shown here is derived from an EMBL/GenBank/DDBJ whole genome shotgun (WGS) entry which is preliminary data.</text>
</comment>
<feature type="signal peptide" evidence="9">
    <location>
        <begin position="1"/>
        <end position="18"/>
    </location>
</feature>
<dbReference type="RefSeq" id="XP_067818998.1">
    <property type="nucleotide sequence ID" value="XM_067960350.1"/>
</dbReference>
<dbReference type="GeneID" id="94346021"/>
<feature type="compositionally biased region" description="Basic and acidic residues" evidence="7">
    <location>
        <begin position="564"/>
        <end position="575"/>
    </location>
</feature>
<keyword evidence="8" id="KW-1133">Transmembrane helix</keyword>
<dbReference type="Proteomes" id="UP000294530">
    <property type="component" value="Unassembled WGS sequence"/>
</dbReference>
<evidence type="ECO:0000256" key="3">
    <source>
        <dbReference type="ARBA" id="ARBA00023136"/>
    </source>
</evidence>
<protein>
    <recommendedName>
        <fullName evidence="10">P-type domain-containing protein</fullName>
    </recommendedName>
</protein>
<accession>A0A976FMZ7</accession>
<keyword evidence="4 6" id="KW-1015">Disulfide bond</keyword>
<feature type="chain" id="PRO_5036810819" description="P-type domain-containing protein" evidence="9">
    <location>
        <begin position="19"/>
        <end position="1281"/>
    </location>
</feature>
<evidence type="ECO:0000313" key="11">
    <source>
        <dbReference type="EMBL" id="TDH69499.1"/>
    </source>
</evidence>
<dbReference type="KEGG" id="blac:94346021"/>
<dbReference type="SUPFAM" id="SSF57492">
    <property type="entry name" value="Trefoil"/>
    <property type="match status" value="1"/>
</dbReference>
<dbReference type="Pfam" id="PF21365">
    <property type="entry name" value="Glyco_hydro_31_3rd"/>
    <property type="match status" value="1"/>
</dbReference>
<evidence type="ECO:0000256" key="7">
    <source>
        <dbReference type="SAM" id="MobiDB-lite"/>
    </source>
</evidence>
<reference evidence="11 12" key="1">
    <citation type="journal article" date="2021" name="Genome Biol.">
        <title>AFLAP: assembly-free linkage analysis pipeline using k-mers from genome sequencing data.</title>
        <authorList>
            <person name="Fletcher K."/>
            <person name="Zhang L."/>
            <person name="Gil J."/>
            <person name="Han R."/>
            <person name="Cavanaugh K."/>
            <person name="Michelmore R."/>
        </authorList>
    </citation>
    <scope>NUCLEOTIDE SEQUENCE [LARGE SCALE GENOMIC DNA]</scope>
    <source>
        <strain evidence="11 12">SF5</strain>
    </source>
</reference>
<dbReference type="PANTHER" id="PTHR22762">
    <property type="entry name" value="ALPHA-GLUCOSIDASE"/>
    <property type="match status" value="1"/>
</dbReference>
<feature type="disulfide bond" evidence="6">
    <location>
        <begin position="62"/>
        <end position="79"/>
    </location>
</feature>
<evidence type="ECO:0000313" key="12">
    <source>
        <dbReference type="Proteomes" id="UP000294530"/>
    </source>
</evidence>
<feature type="compositionally biased region" description="Basic and acidic residues" evidence="7">
    <location>
        <begin position="525"/>
        <end position="545"/>
    </location>
</feature>
<evidence type="ECO:0000256" key="4">
    <source>
        <dbReference type="ARBA" id="ARBA00023157"/>
    </source>
</evidence>
<organism evidence="11 12">
    <name type="scientific">Bremia lactucae</name>
    <name type="common">Lettuce downy mildew</name>
    <dbReference type="NCBI Taxonomy" id="4779"/>
    <lineage>
        <taxon>Eukaryota</taxon>
        <taxon>Sar</taxon>
        <taxon>Stramenopiles</taxon>
        <taxon>Oomycota</taxon>
        <taxon>Peronosporomycetes</taxon>
        <taxon>Peronosporales</taxon>
        <taxon>Peronosporaceae</taxon>
        <taxon>Bremia</taxon>
    </lineage>
</organism>
<comment type="subcellular location">
    <subcellularLocation>
        <location evidence="1">Membrane</location>
    </subcellularLocation>
</comment>
<comment type="caution">
    <text evidence="6">Lacks conserved residue(s) required for the propagation of feature annotation.</text>
</comment>
<dbReference type="InterPro" id="IPR000322">
    <property type="entry name" value="Glyco_hydro_31_TIM"/>
</dbReference>
<dbReference type="Gene3D" id="2.60.40.1180">
    <property type="entry name" value="Golgi alpha-mannosidase II"/>
    <property type="match status" value="2"/>
</dbReference>
<dbReference type="PANTHER" id="PTHR22762:SF133">
    <property type="entry name" value="P-TYPE DOMAIN-CONTAINING PROTEIN"/>
    <property type="match status" value="1"/>
</dbReference>
<dbReference type="SUPFAM" id="SSF51011">
    <property type="entry name" value="Glycosyl hydrolase domain"/>
    <property type="match status" value="1"/>
</dbReference>
<feature type="domain" description="P-type" evidence="10">
    <location>
        <begin position="90"/>
        <end position="136"/>
    </location>
</feature>
<gene>
    <name evidence="11" type="ORF">CCR75_002252</name>
</gene>
<dbReference type="InterPro" id="IPR011013">
    <property type="entry name" value="Gal_mutarotase_sf_dom"/>
</dbReference>
<dbReference type="GO" id="GO:0016020">
    <property type="term" value="C:membrane"/>
    <property type="evidence" value="ECO:0007669"/>
    <property type="project" value="UniProtKB-SubCell"/>
</dbReference>
<dbReference type="SUPFAM" id="SSF74650">
    <property type="entry name" value="Galactose mutarotase-like"/>
    <property type="match status" value="1"/>
</dbReference>
<dbReference type="InterPro" id="IPR044913">
    <property type="entry name" value="P_trefoil_dom_sf"/>
</dbReference>
<comment type="similarity">
    <text evidence="2">Belongs to the glycosyl hydrolase 31 family.</text>
</comment>
<dbReference type="CDD" id="cd14752">
    <property type="entry name" value="GH31_N"/>
    <property type="match status" value="1"/>
</dbReference>
<feature type="domain" description="P-type" evidence="10">
    <location>
        <begin position="35"/>
        <end position="83"/>
    </location>
</feature>
<keyword evidence="8" id="KW-0812">Transmembrane</keyword>
<dbReference type="OrthoDB" id="5839090at2759"/>
<dbReference type="InterPro" id="IPR000519">
    <property type="entry name" value="P_trefoil_dom"/>
</dbReference>
<feature type="region of interest" description="Disordered" evidence="7">
    <location>
        <begin position="1148"/>
        <end position="1182"/>
    </location>
</feature>
<keyword evidence="5" id="KW-0325">Glycoprotein</keyword>
<dbReference type="PROSITE" id="PS51448">
    <property type="entry name" value="P_TREFOIL_2"/>
    <property type="match status" value="2"/>
</dbReference>
<dbReference type="Gene3D" id="3.20.20.80">
    <property type="entry name" value="Glycosidases"/>
    <property type="match status" value="2"/>
</dbReference>
<evidence type="ECO:0000256" key="1">
    <source>
        <dbReference type="ARBA" id="ARBA00004370"/>
    </source>
</evidence>
<keyword evidence="3 8" id="KW-0472">Membrane</keyword>
<evidence type="ECO:0000256" key="6">
    <source>
        <dbReference type="PROSITE-ProRule" id="PRU00779"/>
    </source>
</evidence>
<dbReference type="GO" id="GO:0030246">
    <property type="term" value="F:carbohydrate binding"/>
    <property type="evidence" value="ECO:0007669"/>
    <property type="project" value="InterPro"/>
</dbReference>
<dbReference type="EMBL" id="SHOA02000016">
    <property type="protein sequence ID" value="TDH69499.1"/>
    <property type="molecule type" value="Genomic_DNA"/>
</dbReference>
<dbReference type="SMART" id="SM00018">
    <property type="entry name" value="PD"/>
    <property type="match status" value="2"/>
</dbReference>
<keyword evidence="12" id="KW-1185">Reference proteome</keyword>
<dbReference type="SUPFAM" id="SSF51445">
    <property type="entry name" value="(Trans)glycosidases"/>
    <property type="match status" value="1"/>
</dbReference>
<evidence type="ECO:0000256" key="8">
    <source>
        <dbReference type="SAM" id="Phobius"/>
    </source>
</evidence>
<proteinExistence type="inferred from homology"/>
<dbReference type="Gene3D" id="4.10.110.10">
    <property type="entry name" value="Spasmolytic Protein, domain 1"/>
    <property type="match status" value="1"/>
</dbReference>
<dbReference type="InterPro" id="IPR048395">
    <property type="entry name" value="Glyco_hydro_31_C"/>
</dbReference>
<evidence type="ECO:0000256" key="9">
    <source>
        <dbReference type="SAM" id="SignalP"/>
    </source>
</evidence>
<name>A0A976FMZ7_BRELC</name>
<feature type="transmembrane region" description="Helical" evidence="8">
    <location>
        <begin position="1247"/>
        <end position="1271"/>
    </location>
</feature>